<sequence length="400" mass="43530">MRTIGVKYGLLLAVMIFSTFCGPYCSGQITLYNTGTDGLVLTIAENEILTIQGNMENQSTINNYGTILVSGDWTNAGNFNASNGSLTLNGNSTQHFDHANQSLFQFNISGSGEKILESDLDVTGGLNLTLGILTTGSNQLQVLPNALVEGGSQESFINGALIIHGTGDKYFPIGKNDGFFPVNLFNIQGNDPVIRFELFEPNPGPQKPEELETVSSIRYWEKSLISGILENARINLSFDTSEELTEASFAVVTEAESIGGLFQNLGRSEMVGDIEDGSVTSDLSISVNANFYAIGQEIDLTGIDCIPSAFSTSATNIEDRSIKVYCSNIEAEGFSFKIYNKWGIVVYETNSVEEATTTGWNGINNNTQKIEKNDVYRYTISGRFSNGRELKKFGTITKIN</sequence>
<organism evidence="1 2">
    <name type="scientific">Splendidivirga corallicola</name>
    <dbReference type="NCBI Taxonomy" id="3051826"/>
    <lineage>
        <taxon>Bacteria</taxon>
        <taxon>Pseudomonadati</taxon>
        <taxon>Bacteroidota</taxon>
        <taxon>Cytophagia</taxon>
        <taxon>Cytophagales</taxon>
        <taxon>Splendidivirgaceae</taxon>
        <taxon>Splendidivirga</taxon>
    </lineage>
</organism>
<accession>A0ABT8KTE9</accession>
<reference evidence="1" key="1">
    <citation type="submission" date="2023-06" db="EMBL/GenBank/DDBJ databases">
        <title>Genomic of Parafulvivirga corallium.</title>
        <authorList>
            <person name="Wang G."/>
        </authorList>
    </citation>
    <scope>NUCLEOTIDE SEQUENCE</scope>
    <source>
        <strain evidence="1">BMA10</strain>
    </source>
</reference>
<dbReference type="Proteomes" id="UP001172082">
    <property type="component" value="Unassembled WGS sequence"/>
</dbReference>
<gene>
    <name evidence="1" type="ORF">QQ008_17890</name>
</gene>
<dbReference type="EMBL" id="JAUJEA010000006">
    <property type="protein sequence ID" value="MDN5203267.1"/>
    <property type="molecule type" value="Genomic_DNA"/>
</dbReference>
<evidence type="ECO:0000313" key="1">
    <source>
        <dbReference type="EMBL" id="MDN5203267.1"/>
    </source>
</evidence>
<dbReference type="Pfam" id="PF13585">
    <property type="entry name" value="CHU_C"/>
    <property type="match status" value="1"/>
</dbReference>
<keyword evidence="2" id="KW-1185">Reference proteome</keyword>
<evidence type="ECO:0000313" key="2">
    <source>
        <dbReference type="Proteomes" id="UP001172082"/>
    </source>
</evidence>
<protein>
    <submittedName>
        <fullName evidence="1">Gliding motility-associated C-terminal domain-containing protein</fullName>
    </submittedName>
</protein>
<comment type="caution">
    <text evidence="1">The sequence shown here is derived from an EMBL/GenBank/DDBJ whole genome shotgun (WGS) entry which is preliminary data.</text>
</comment>
<name>A0ABT8KTE9_9BACT</name>
<proteinExistence type="predicted"/>